<dbReference type="AlphaFoldDB" id="A0A4Q9L6U2"/>
<protein>
    <submittedName>
        <fullName evidence="1">Uncharacterized protein</fullName>
    </submittedName>
</protein>
<name>A0A4Q9L6U2_9MICR</name>
<dbReference type="EMBL" id="PITJ01000448">
    <property type="protein sequence ID" value="TBU02591.1"/>
    <property type="molecule type" value="Genomic_DNA"/>
</dbReference>
<dbReference type="Proteomes" id="UP000292362">
    <property type="component" value="Unassembled WGS sequence"/>
</dbReference>
<reference evidence="1 2" key="1">
    <citation type="submission" date="2017-12" db="EMBL/GenBank/DDBJ databases">
        <authorList>
            <person name="Pombert J.-F."/>
            <person name="Haag K.L."/>
            <person name="Ebert D."/>
        </authorList>
    </citation>
    <scope>NUCLEOTIDE SEQUENCE [LARGE SCALE GENOMIC DNA]</scope>
    <source>
        <strain evidence="1">FI-OER-3-3</strain>
    </source>
</reference>
<evidence type="ECO:0000313" key="1">
    <source>
        <dbReference type="EMBL" id="TBU02591.1"/>
    </source>
</evidence>
<organism evidence="1 2">
    <name type="scientific">Hamiltosporidium tvaerminnensis</name>
    <dbReference type="NCBI Taxonomy" id="1176355"/>
    <lineage>
        <taxon>Eukaryota</taxon>
        <taxon>Fungi</taxon>
        <taxon>Fungi incertae sedis</taxon>
        <taxon>Microsporidia</taxon>
        <taxon>Dubosqiidae</taxon>
        <taxon>Hamiltosporidium</taxon>
    </lineage>
</organism>
<comment type="caution">
    <text evidence="1">The sequence shown here is derived from an EMBL/GenBank/DDBJ whole genome shotgun (WGS) entry which is preliminary data.</text>
</comment>
<sequence>MGVIMKEELHEEPTLPLKGAKRNKDGVKISKTKNNTLLISQEGTTVEENI</sequence>
<accession>A0A4Q9L6U2</accession>
<proteinExistence type="predicted"/>
<dbReference type="VEuPathDB" id="MicrosporidiaDB:CWI37_0448p0020"/>
<evidence type="ECO:0000313" key="2">
    <source>
        <dbReference type="Proteomes" id="UP000292362"/>
    </source>
</evidence>
<gene>
    <name evidence="1" type="ORF">CWI37_0448p0020</name>
</gene>